<dbReference type="InterPro" id="IPR036638">
    <property type="entry name" value="HLH_DNA-bd_sf"/>
</dbReference>
<dbReference type="GO" id="GO:0046983">
    <property type="term" value="F:protein dimerization activity"/>
    <property type="evidence" value="ECO:0007669"/>
    <property type="project" value="InterPro"/>
</dbReference>
<feature type="compositionally biased region" description="Polar residues" evidence="5">
    <location>
        <begin position="200"/>
        <end position="213"/>
    </location>
</feature>
<keyword evidence="4" id="KW-0539">Nucleus</keyword>
<dbReference type="PANTHER" id="PTHR23349">
    <property type="entry name" value="BASIC HELIX-LOOP-HELIX TRANSCRIPTION FACTOR, TWIST"/>
    <property type="match status" value="1"/>
</dbReference>
<dbReference type="FunFam" id="4.10.280.10:FF:000029">
    <property type="entry name" value="Achaete-scute family bHLH transcription factor 1"/>
    <property type="match status" value="1"/>
</dbReference>
<evidence type="ECO:0000256" key="1">
    <source>
        <dbReference type="ARBA" id="ARBA00004123"/>
    </source>
</evidence>
<feature type="compositionally biased region" description="Low complexity" evidence="5">
    <location>
        <begin position="179"/>
        <end position="195"/>
    </location>
</feature>
<dbReference type="Gene3D" id="4.10.280.10">
    <property type="entry name" value="Helix-loop-helix DNA-binding domain"/>
    <property type="match status" value="1"/>
</dbReference>
<dbReference type="GO" id="GO:0005634">
    <property type="term" value="C:nucleus"/>
    <property type="evidence" value="ECO:0007669"/>
    <property type="project" value="UniProtKB-SubCell"/>
</dbReference>
<dbReference type="AlphaFoldDB" id="A0AAD9NN80"/>
<evidence type="ECO:0000259" key="6">
    <source>
        <dbReference type="PROSITE" id="PS50888"/>
    </source>
</evidence>
<evidence type="ECO:0000256" key="5">
    <source>
        <dbReference type="SAM" id="MobiDB-lite"/>
    </source>
</evidence>
<dbReference type="SUPFAM" id="SSF47459">
    <property type="entry name" value="HLH, helix-loop-helix DNA-binding domain"/>
    <property type="match status" value="1"/>
</dbReference>
<reference evidence="7" key="1">
    <citation type="journal article" date="2023" name="Mol. Biol. Evol.">
        <title>Third-Generation Sequencing Reveals the Adaptive Role of the Epigenome in Three Deep-Sea Polychaetes.</title>
        <authorList>
            <person name="Perez M."/>
            <person name="Aroh O."/>
            <person name="Sun Y."/>
            <person name="Lan Y."/>
            <person name="Juniper S.K."/>
            <person name="Young C.R."/>
            <person name="Angers B."/>
            <person name="Qian P.Y."/>
        </authorList>
    </citation>
    <scope>NUCLEOTIDE SEQUENCE</scope>
    <source>
        <strain evidence="7">R07B-5</strain>
    </source>
</reference>
<dbReference type="EMBL" id="JAODUO010000884">
    <property type="protein sequence ID" value="KAK2173319.1"/>
    <property type="molecule type" value="Genomic_DNA"/>
</dbReference>
<dbReference type="Proteomes" id="UP001209878">
    <property type="component" value="Unassembled WGS sequence"/>
</dbReference>
<evidence type="ECO:0000256" key="4">
    <source>
        <dbReference type="ARBA" id="ARBA00023242"/>
    </source>
</evidence>
<sequence>MSSVRILPAPTFPRADYLAATPGKVTILPNVITTCIILPMPFNANATPSVTPATTTRTCKRLCPKSSATKELVRCKRRIDFAGLGYSLPKPKTESVSRRNERERNRVRLVNQSFARLRDHVPEAIRKKKSSKVDTLKSAVDYIQCLQQLLDDSDAVNAAFGTSTTAAITLQPDLRRLSSGYSSDCSGPSPGSSPGHTPFHTPSHSGYSTDSSVNSVDSLRAEDVDLLDFASWFQ</sequence>
<dbReference type="Pfam" id="PF00010">
    <property type="entry name" value="HLH"/>
    <property type="match status" value="1"/>
</dbReference>
<gene>
    <name evidence="7" type="ORF">NP493_884g02001</name>
</gene>
<comment type="subcellular location">
    <subcellularLocation>
        <location evidence="1">Nucleus</location>
    </subcellularLocation>
</comment>
<feature type="region of interest" description="Disordered" evidence="5">
    <location>
        <begin position="179"/>
        <end position="213"/>
    </location>
</feature>
<accession>A0AAD9NN80</accession>
<dbReference type="PANTHER" id="PTHR23349:SF108">
    <property type="entry name" value="BHLH DOMAIN-CONTAINING PROTEIN"/>
    <property type="match status" value="1"/>
</dbReference>
<organism evidence="7 8">
    <name type="scientific">Ridgeia piscesae</name>
    <name type="common">Tubeworm</name>
    <dbReference type="NCBI Taxonomy" id="27915"/>
    <lineage>
        <taxon>Eukaryota</taxon>
        <taxon>Metazoa</taxon>
        <taxon>Spiralia</taxon>
        <taxon>Lophotrochozoa</taxon>
        <taxon>Annelida</taxon>
        <taxon>Polychaeta</taxon>
        <taxon>Sedentaria</taxon>
        <taxon>Canalipalpata</taxon>
        <taxon>Sabellida</taxon>
        <taxon>Siboglinidae</taxon>
        <taxon>Ridgeia</taxon>
    </lineage>
</organism>
<evidence type="ECO:0000256" key="3">
    <source>
        <dbReference type="ARBA" id="ARBA00023125"/>
    </source>
</evidence>
<dbReference type="InterPro" id="IPR011598">
    <property type="entry name" value="bHLH_dom"/>
</dbReference>
<comment type="caution">
    <text evidence="7">The sequence shown here is derived from an EMBL/GenBank/DDBJ whole genome shotgun (WGS) entry which is preliminary data.</text>
</comment>
<name>A0AAD9NN80_RIDPI</name>
<protein>
    <recommendedName>
        <fullName evidence="6">BHLH domain-containing protein</fullName>
    </recommendedName>
</protein>
<proteinExistence type="predicted"/>
<dbReference type="PROSITE" id="PS50888">
    <property type="entry name" value="BHLH"/>
    <property type="match status" value="1"/>
</dbReference>
<evidence type="ECO:0000313" key="7">
    <source>
        <dbReference type="EMBL" id="KAK2173319.1"/>
    </source>
</evidence>
<evidence type="ECO:0000256" key="2">
    <source>
        <dbReference type="ARBA" id="ARBA00022902"/>
    </source>
</evidence>
<feature type="domain" description="BHLH" evidence="6">
    <location>
        <begin position="94"/>
        <end position="146"/>
    </location>
</feature>
<dbReference type="GO" id="GO:0000981">
    <property type="term" value="F:DNA-binding transcription factor activity, RNA polymerase II-specific"/>
    <property type="evidence" value="ECO:0007669"/>
    <property type="project" value="TreeGrafter"/>
</dbReference>
<evidence type="ECO:0000313" key="8">
    <source>
        <dbReference type="Proteomes" id="UP001209878"/>
    </source>
</evidence>
<keyword evidence="3" id="KW-0238">DNA-binding</keyword>
<dbReference type="GO" id="GO:0007399">
    <property type="term" value="P:nervous system development"/>
    <property type="evidence" value="ECO:0007669"/>
    <property type="project" value="UniProtKB-KW"/>
</dbReference>
<dbReference type="SMART" id="SM00353">
    <property type="entry name" value="HLH"/>
    <property type="match status" value="1"/>
</dbReference>
<keyword evidence="2" id="KW-0524">Neurogenesis</keyword>
<keyword evidence="8" id="KW-1185">Reference proteome</keyword>
<dbReference type="GO" id="GO:0000977">
    <property type="term" value="F:RNA polymerase II transcription regulatory region sequence-specific DNA binding"/>
    <property type="evidence" value="ECO:0007669"/>
    <property type="project" value="TreeGrafter"/>
</dbReference>
<dbReference type="InterPro" id="IPR050283">
    <property type="entry name" value="E-box_TF_Regulators"/>
</dbReference>